<dbReference type="PANTHER" id="PTHR43572:SF77">
    <property type="entry name" value="PROTEIN DWARF 53-LIKE-LIKE"/>
    <property type="match status" value="1"/>
</dbReference>
<protein>
    <recommendedName>
        <fullName evidence="6">Clp R domain-containing protein</fullName>
    </recommendedName>
</protein>
<dbReference type="InterPro" id="IPR003959">
    <property type="entry name" value="ATPase_AAA_core"/>
</dbReference>
<dbReference type="Gene3D" id="1.10.1780.10">
    <property type="entry name" value="Clp, N-terminal domain"/>
    <property type="match status" value="1"/>
</dbReference>
<evidence type="ECO:0000256" key="4">
    <source>
        <dbReference type="ARBA" id="ARBA00023163"/>
    </source>
</evidence>
<proteinExistence type="inferred from homology"/>
<sequence>MPTLVTSAKQCLTEEAAAALDDAVTVSRRRGHAQTTSLHMVSSLLSFPNSSLREACTRTRNNAYSARVQLRALELSLRVSLDRLPSSKATKVENPPISNSLMAAIKRSQANQRRQPENFSFYQQQQYSSACSVPIVKVELQNLILSILDDPLVSRVFGEAGFRSCDVKMATFRLSNIFHAPHLYGYYSSKYKRPAAPLFLCHLSKTDKKIEFVGENENSRRIGEVMVRNKKRNPFLLGVSASDALKTFLEILEKKFEGVLPVGLSGLSVICVEDEILRFVNGDCDEGLLKLKFEEVEKMLGNDRVVVNLGDLKGLAKDGIGIDGLRYLVGKFAKLLEDYGGKVWLIGAAASYDVYFHILNKFPSIEGKWDLEILPITSLEFSMGGSYPRSSRSFVSTSDPRVFKDLMVACHDKNLQLDGVFCSVGWVLSMPSDTKSSLSSACQYLARCHICNEKYNQEVTALSNGGLCSPSAEPYQPFWLQSNKQSSFDAIKAKDNSLLLNVRIAGLQKKWDSFCQNHHYNRFPCVLGFQVAKDKKEITSIHSNTSSTDNKNVISSLSCNLQQSSMMSKTKYPSILSQSGQTSPTSVISVSTDLGLGIISSSTSKEPEKPVDESHEDLIQKLSGSFSTNVHAIKSGISNELNSHAHYNVKEPKMLYKALVERVGQQEEAISAVIEAITKTTGFNGITRGDIWINLQGPDGLGKKKLGLALAEILYGSAESFVCVDLSFPDETAHADKVLNSIVTNKYDLTMRGTVVDYLVEKLSKNPRVVFLENVDVADPVVQDRLSRAVKTGRFTDLQGREVNIRNSMFLTTTKSLFSDKKSDKYSEEDVLKGKGCLIQISVGFDLNDDRGSSDLILMNKRKIIGSRRTTDQSGTLEVTKKAHKASNSYMDLNLNLPAQTSEICEICFEDSDSDSSSEDSRLWLEEFERQIDRIVVFKPLDFDMLAEKIFEEMSKCLHETVGSKCSLEIESRVMKQILASVYLFGNKSVENWILQVLRQGFLEAMGKFGLNAHSIVKLVSCESPLGEEETEGDFLPGRIIMN</sequence>
<dbReference type="InterPro" id="IPR058680">
    <property type="entry name" value="NBD_SMAX1-like"/>
</dbReference>
<dbReference type="Pfam" id="PF26587">
    <property type="entry name" value="AAA_lid_SMAX1"/>
    <property type="match status" value="1"/>
</dbReference>
<dbReference type="Proteomes" id="UP001318860">
    <property type="component" value="Unassembled WGS sequence"/>
</dbReference>
<dbReference type="InterPro" id="IPR004176">
    <property type="entry name" value="Clp_R_N"/>
</dbReference>
<gene>
    <name evidence="7" type="ORF">DH2020_022328</name>
</gene>
<name>A0ABR0WD10_REHGL</name>
<dbReference type="InterPro" id="IPR058954">
    <property type="entry name" value="AAA_lid_SMAX1"/>
</dbReference>
<dbReference type="EMBL" id="JABTTQ020000012">
    <property type="protein sequence ID" value="KAK6145508.1"/>
    <property type="molecule type" value="Genomic_DNA"/>
</dbReference>
<dbReference type="Pfam" id="PF23569">
    <property type="entry name" value="NBD_SMAX1"/>
    <property type="match status" value="1"/>
</dbReference>
<dbReference type="InterPro" id="IPR051650">
    <property type="entry name" value="SL_signaling_regulator"/>
</dbReference>
<dbReference type="PANTHER" id="PTHR43572">
    <property type="entry name" value="CHAPERONE PROTEIN CLPD, CHLOROPLASTIC"/>
    <property type="match status" value="1"/>
</dbReference>
<evidence type="ECO:0000313" key="8">
    <source>
        <dbReference type="Proteomes" id="UP001318860"/>
    </source>
</evidence>
<keyword evidence="3" id="KW-0805">Transcription regulation</keyword>
<dbReference type="InterPro" id="IPR027417">
    <property type="entry name" value="P-loop_NTPase"/>
</dbReference>
<reference evidence="7 8" key="1">
    <citation type="journal article" date="2021" name="Comput. Struct. Biotechnol. J.">
        <title>De novo genome assembly of the potent medicinal plant Rehmannia glutinosa using nanopore technology.</title>
        <authorList>
            <person name="Ma L."/>
            <person name="Dong C."/>
            <person name="Song C."/>
            <person name="Wang X."/>
            <person name="Zheng X."/>
            <person name="Niu Y."/>
            <person name="Chen S."/>
            <person name="Feng W."/>
        </authorList>
    </citation>
    <scope>NUCLEOTIDE SEQUENCE [LARGE SCALE GENOMIC DNA]</scope>
    <source>
        <strain evidence="7">DH-2019</strain>
    </source>
</reference>
<dbReference type="Gene3D" id="3.40.50.300">
    <property type="entry name" value="P-loop containing nucleotide triphosphate hydrolases"/>
    <property type="match status" value="1"/>
</dbReference>
<evidence type="ECO:0000259" key="6">
    <source>
        <dbReference type="PROSITE" id="PS51903"/>
    </source>
</evidence>
<keyword evidence="4" id="KW-0804">Transcription</keyword>
<evidence type="ECO:0000256" key="1">
    <source>
        <dbReference type="ARBA" id="ARBA00008675"/>
    </source>
</evidence>
<dbReference type="SUPFAM" id="SSF81923">
    <property type="entry name" value="Double Clp-N motif"/>
    <property type="match status" value="1"/>
</dbReference>
<dbReference type="Pfam" id="PF02861">
    <property type="entry name" value="Clp_N"/>
    <property type="match status" value="1"/>
</dbReference>
<evidence type="ECO:0000256" key="2">
    <source>
        <dbReference type="ARBA" id="ARBA00022737"/>
    </source>
</evidence>
<comment type="similarity">
    <text evidence="1">Belongs to the ClpA/ClpB family.</text>
</comment>
<evidence type="ECO:0000313" key="7">
    <source>
        <dbReference type="EMBL" id="KAK6145508.1"/>
    </source>
</evidence>
<dbReference type="InterPro" id="IPR036628">
    <property type="entry name" value="Clp_N_dom_sf"/>
</dbReference>
<evidence type="ECO:0000256" key="5">
    <source>
        <dbReference type="PROSITE-ProRule" id="PRU01251"/>
    </source>
</evidence>
<comment type="caution">
    <text evidence="7">The sequence shown here is derived from an EMBL/GenBank/DDBJ whole genome shotgun (WGS) entry which is preliminary data.</text>
</comment>
<feature type="domain" description="Clp R" evidence="6">
    <location>
        <begin position="8"/>
        <end position="177"/>
    </location>
</feature>
<dbReference type="Pfam" id="PF07724">
    <property type="entry name" value="AAA_2"/>
    <property type="match status" value="1"/>
</dbReference>
<accession>A0ABR0WD10</accession>
<organism evidence="7 8">
    <name type="scientific">Rehmannia glutinosa</name>
    <name type="common">Chinese foxglove</name>
    <dbReference type="NCBI Taxonomy" id="99300"/>
    <lineage>
        <taxon>Eukaryota</taxon>
        <taxon>Viridiplantae</taxon>
        <taxon>Streptophyta</taxon>
        <taxon>Embryophyta</taxon>
        <taxon>Tracheophyta</taxon>
        <taxon>Spermatophyta</taxon>
        <taxon>Magnoliopsida</taxon>
        <taxon>eudicotyledons</taxon>
        <taxon>Gunneridae</taxon>
        <taxon>Pentapetalae</taxon>
        <taxon>asterids</taxon>
        <taxon>lamiids</taxon>
        <taxon>Lamiales</taxon>
        <taxon>Orobanchaceae</taxon>
        <taxon>Rehmannieae</taxon>
        <taxon>Rehmannia</taxon>
    </lineage>
</organism>
<dbReference type="PROSITE" id="PS51903">
    <property type="entry name" value="CLP_R"/>
    <property type="match status" value="1"/>
</dbReference>
<evidence type="ECO:0000256" key="3">
    <source>
        <dbReference type="ARBA" id="ARBA00023015"/>
    </source>
</evidence>
<dbReference type="SUPFAM" id="SSF52540">
    <property type="entry name" value="P-loop containing nucleoside triphosphate hydrolases"/>
    <property type="match status" value="1"/>
</dbReference>
<keyword evidence="8" id="KW-1185">Reference proteome</keyword>
<keyword evidence="2 5" id="KW-0677">Repeat</keyword>